<dbReference type="InterPro" id="IPR036227">
    <property type="entry name" value="Ribosomal_uL15/eL18_sf"/>
</dbReference>
<dbReference type="PANTHER" id="PTHR11721">
    <property type="entry name" value="60S RIBOSOMAL PROTEIN L27A"/>
    <property type="match status" value="1"/>
</dbReference>
<comment type="similarity">
    <text evidence="1 5 6">Belongs to the universal ribosomal protein uL15 family.</text>
</comment>
<dbReference type="InterPro" id="IPR021131">
    <property type="entry name" value="Ribosomal_uL15/eL18"/>
</dbReference>
<feature type="coiled-coil region" evidence="7">
    <location>
        <begin position="68"/>
        <end position="95"/>
    </location>
</feature>
<proteinExistence type="inferred from homology"/>
<dbReference type="Gene3D" id="3.100.10.10">
    <property type="match status" value="1"/>
</dbReference>
<evidence type="ECO:0000256" key="6">
    <source>
        <dbReference type="RuleBase" id="RU003888"/>
    </source>
</evidence>
<feature type="domain" description="Large ribosomal subunit protein uL15/eL18" evidence="9">
    <location>
        <begin position="73"/>
        <end position="142"/>
    </location>
</feature>
<evidence type="ECO:0000313" key="11">
    <source>
        <dbReference type="Proteomes" id="UP000002315"/>
    </source>
</evidence>
<organism evidence="10 11">
    <name type="scientific">Methanothermus fervidus (strain ATCC 43054 / DSM 2088 / JCM 10308 / V24 S)</name>
    <dbReference type="NCBI Taxonomy" id="523846"/>
    <lineage>
        <taxon>Archaea</taxon>
        <taxon>Methanobacteriati</taxon>
        <taxon>Methanobacteriota</taxon>
        <taxon>Methanomada group</taxon>
        <taxon>Methanobacteria</taxon>
        <taxon>Methanobacteriales</taxon>
        <taxon>Methanothermaceae</taxon>
        <taxon>Methanothermus</taxon>
    </lineage>
</organism>
<keyword evidence="3 5" id="KW-0687">Ribonucleoprotein</keyword>
<evidence type="ECO:0000256" key="5">
    <source>
        <dbReference type="HAMAP-Rule" id="MF_01341"/>
    </source>
</evidence>
<evidence type="ECO:0000256" key="7">
    <source>
        <dbReference type="SAM" id="Coils"/>
    </source>
</evidence>
<evidence type="ECO:0000256" key="1">
    <source>
        <dbReference type="ARBA" id="ARBA00007320"/>
    </source>
</evidence>
<dbReference type="Proteomes" id="UP000002315">
    <property type="component" value="Chromosome"/>
</dbReference>
<dbReference type="HAMAP" id="MF_01341">
    <property type="entry name" value="Ribosomal_uL15"/>
    <property type="match status" value="1"/>
</dbReference>
<dbReference type="InterPro" id="IPR001196">
    <property type="entry name" value="Ribosomal_uL15_CS"/>
</dbReference>
<dbReference type="EMBL" id="CP002278">
    <property type="protein sequence ID" value="ADP77673.1"/>
    <property type="molecule type" value="Genomic_DNA"/>
</dbReference>
<keyword evidence="11" id="KW-1185">Reference proteome</keyword>
<feature type="region of interest" description="Disordered" evidence="8">
    <location>
        <begin position="11"/>
        <end position="37"/>
    </location>
</feature>
<dbReference type="Gene3D" id="4.10.990.10">
    <property type="match status" value="1"/>
</dbReference>
<dbReference type="GO" id="GO:0003735">
    <property type="term" value="F:structural constituent of ribosome"/>
    <property type="evidence" value="ECO:0007669"/>
    <property type="project" value="InterPro"/>
</dbReference>
<dbReference type="GO" id="GO:0019843">
    <property type="term" value="F:rRNA binding"/>
    <property type="evidence" value="ECO:0007669"/>
    <property type="project" value="UniProtKB-UniRule"/>
</dbReference>
<keyword evidence="7" id="KW-0175">Coiled coil</keyword>
<evidence type="ECO:0000256" key="4">
    <source>
        <dbReference type="ARBA" id="ARBA00035200"/>
    </source>
</evidence>
<dbReference type="PROSITE" id="PS00475">
    <property type="entry name" value="RIBOSOMAL_L15"/>
    <property type="match status" value="1"/>
</dbReference>
<keyword evidence="2 5" id="KW-0689">Ribosomal protein</keyword>
<dbReference type="OrthoDB" id="9418at2157"/>
<dbReference type="SUPFAM" id="SSF52080">
    <property type="entry name" value="Ribosomal proteins L15p and L18e"/>
    <property type="match status" value="1"/>
</dbReference>
<dbReference type="HOGENOM" id="CLU_109163_0_0_2"/>
<comment type="subunit">
    <text evidence="5">Part of the 50S ribosomal subunit.</text>
</comment>
<evidence type="ECO:0000313" key="10">
    <source>
        <dbReference type="EMBL" id="ADP77673.1"/>
    </source>
</evidence>
<sequence length="143" mass="16180">MIRKRRKITRMRGTRTVGGGSAKKRRGAGNRGGRGMAGSHKHLWTWIVKYKPDHFGKRGFKRPKAVTREVKSINLKEIDEKLDELLEKNLAEEKNGMIYIDLEKLGYDKLLGAGQISRPISVKSPEISKKAKEKIIEAGGEIR</sequence>
<evidence type="ECO:0000256" key="3">
    <source>
        <dbReference type="ARBA" id="ARBA00023274"/>
    </source>
</evidence>
<accession>E3GZE1</accession>
<dbReference type="GO" id="GO:0022625">
    <property type="term" value="C:cytosolic large ribosomal subunit"/>
    <property type="evidence" value="ECO:0007669"/>
    <property type="project" value="TreeGrafter"/>
</dbReference>
<dbReference type="KEGG" id="mfv:Mfer_0875"/>
<dbReference type="InterPro" id="IPR030878">
    <property type="entry name" value="Ribosomal_uL15"/>
</dbReference>
<gene>
    <name evidence="5" type="primary">rpl15</name>
    <name evidence="10" type="ordered locus">Mfer_0875</name>
</gene>
<dbReference type="STRING" id="523846.Mfer_0875"/>
<reference evidence="10 11" key="1">
    <citation type="journal article" date="2010" name="Stand. Genomic Sci.">
        <title>Complete genome sequence of Methanothermus fervidus type strain (V24S).</title>
        <authorList>
            <person name="Anderson I."/>
            <person name="Djao O.D."/>
            <person name="Misra M."/>
            <person name="Chertkov O."/>
            <person name="Nolan M."/>
            <person name="Lucas S."/>
            <person name="Lapidus A."/>
            <person name="Del Rio T.G."/>
            <person name="Tice H."/>
            <person name="Cheng J.F."/>
            <person name="Tapia R."/>
            <person name="Han C."/>
            <person name="Goodwin L."/>
            <person name="Pitluck S."/>
            <person name="Liolios K."/>
            <person name="Ivanova N."/>
            <person name="Mavromatis K."/>
            <person name="Mikhailova N."/>
            <person name="Pati A."/>
            <person name="Brambilla E."/>
            <person name="Chen A."/>
            <person name="Palaniappan K."/>
            <person name="Land M."/>
            <person name="Hauser L."/>
            <person name="Chang Y.J."/>
            <person name="Jeffries C.D."/>
            <person name="Sikorski J."/>
            <person name="Spring S."/>
            <person name="Rohde M."/>
            <person name="Eichinger K."/>
            <person name="Huber H."/>
            <person name="Wirth R."/>
            <person name="Goker M."/>
            <person name="Detter J.C."/>
            <person name="Woyke T."/>
            <person name="Bristow J."/>
            <person name="Eisen J.A."/>
            <person name="Markowitz V."/>
            <person name="Hugenholtz P."/>
            <person name="Klenk H.P."/>
            <person name="Kyrpides N.C."/>
        </authorList>
    </citation>
    <scope>NUCLEOTIDE SEQUENCE [LARGE SCALE GENOMIC DNA]</scope>
    <source>
        <strain evidence="11">ATCC 43054 / DSM 2088 / JCM 10308 / V24 S</strain>
    </source>
</reference>
<dbReference type="GO" id="GO:0006412">
    <property type="term" value="P:translation"/>
    <property type="evidence" value="ECO:0007669"/>
    <property type="project" value="UniProtKB-UniRule"/>
</dbReference>
<dbReference type="AlphaFoldDB" id="E3GZE1"/>
<dbReference type="PANTHER" id="PTHR11721:SF3">
    <property type="entry name" value="LARGE RIBOSOMAL SUBUNIT PROTEIN UL15"/>
    <property type="match status" value="1"/>
</dbReference>
<name>E3GZE1_METFV</name>
<dbReference type="InterPro" id="IPR027386">
    <property type="entry name" value="Rbsml_uL15_N"/>
</dbReference>
<evidence type="ECO:0000259" key="9">
    <source>
        <dbReference type="Pfam" id="PF00828"/>
    </source>
</evidence>
<evidence type="ECO:0000256" key="2">
    <source>
        <dbReference type="ARBA" id="ARBA00022980"/>
    </source>
</evidence>
<comment type="function">
    <text evidence="5">Binds to the 23S rRNA.</text>
</comment>
<evidence type="ECO:0000256" key="8">
    <source>
        <dbReference type="SAM" id="MobiDB-lite"/>
    </source>
</evidence>
<keyword evidence="5" id="KW-0694">RNA-binding</keyword>
<dbReference type="Pfam" id="PF00828">
    <property type="entry name" value="Ribosomal_L27A"/>
    <property type="match status" value="1"/>
</dbReference>
<protein>
    <recommendedName>
        <fullName evidence="4 5">Large ribosomal subunit protein uL15</fullName>
    </recommendedName>
</protein>
<keyword evidence="5" id="KW-0699">rRNA-binding</keyword>